<feature type="region of interest" description="Disordered" evidence="1">
    <location>
        <begin position="200"/>
        <end position="228"/>
    </location>
</feature>
<dbReference type="InterPro" id="IPR006994">
    <property type="entry name" value="TCF25/Rqc1"/>
</dbReference>
<accession>A0A5M8PN45</accession>
<comment type="caution">
    <text evidence="2">The sequence shown here is derived from an EMBL/GenBank/DDBJ whole genome shotgun (WGS) entry which is preliminary data.</text>
</comment>
<reference evidence="2 3" key="1">
    <citation type="submission" date="2019-09" db="EMBL/GenBank/DDBJ databases">
        <title>The hologenome of the rock-dwelling lichen Lasallia pustulata.</title>
        <authorList>
            <person name="Greshake Tzovaras B."/>
            <person name="Segers F."/>
            <person name="Bicker A."/>
            <person name="Dal Grande F."/>
            <person name="Otte J."/>
            <person name="Hankeln T."/>
            <person name="Schmitt I."/>
            <person name="Ebersberger I."/>
        </authorList>
    </citation>
    <scope>NUCLEOTIDE SEQUENCE [LARGE SCALE GENOMIC DNA]</scope>
    <source>
        <strain evidence="2">A1-1</strain>
    </source>
</reference>
<dbReference type="Pfam" id="PF04910">
    <property type="entry name" value="Tcf25"/>
    <property type="match status" value="1"/>
</dbReference>
<dbReference type="Proteomes" id="UP000324767">
    <property type="component" value="Unassembled WGS sequence"/>
</dbReference>
<dbReference type="GO" id="GO:1990112">
    <property type="term" value="C:RQC complex"/>
    <property type="evidence" value="ECO:0007669"/>
    <property type="project" value="TreeGrafter"/>
</dbReference>
<feature type="compositionally biased region" description="Low complexity" evidence="1">
    <location>
        <begin position="750"/>
        <end position="780"/>
    </location>
</feature>
<feature type="compositionally biased region" description="Basic residues" evidence="1">
    <location>
        <begin position="94"/>
        <end position="108"/>
    </location>
</feature>
<dbReference type="GO" id="GO:1990116">
    <property type="term" value="P:ribosome-associated ubiquitin-dependent protein catabolic process"/>
    <property type="evidence" value="ECO:0007669"/>
    <property type="project" value="TreeGrafter"/>
</dbReference>
<evidence type="ECO:0008006" key="4">
    <source>
        <dbReference type="Google" id="ProtNLM"/>
    </source>
</evidence>
<dbReference type="OrthoDB" id="205993at2759"/>
<protein>
    <recommendedName>
        <fullName evidence="4">Transcription factor 25</fullName>
    </recommendedName>
</protein>
<feature type="compositionally biased region" description="Acidic residues" evidence="1">
    <location>
        <begin position="27"/>
        <end position="39"/>
    </location>
</feature>
<dbReference type="GO" id="GO:0072344">
    <property type="term" value="P:rescue of stalled ribosome"/>
    <property type="evidence" value="ECO:0007669"/>
    <property type="project" value="TreeGrafter"/>
</dbReference>
<feature type="compositionally biased region" description="Polar residues" evidence="1">
    <location>
        <begin position="69"/>
        <end position="83"/>
    </location>
</feature>
<feature type="region of interest" description="Disordered" evidence="1">
    <location>
        <begin position="1"/>
        <end position="128"/>
    </location>
</feature>
<feature type="compositionally biased region" description="Low complexity" evidence="1">
    <location>
        <begin position="733"/>
        <end position="743"/>
    </location>
</feature>
<evidence type="ECO:0000256" key="1">
    <source>
        <dbReference type="SAM" id="MobiDB-lite"/>
    </source>
</evidence>
<name>A0A5M8PN45_9LECA</name>
<dbReference type="EMBL" id="VXIT01000009">
    <property type="protein sequence ID" value="KAA6410124.1"/>
    <property type="molecule type" value="Genomic_DNA"/>
</dbReference>
<sequence>MSSRALRKLQREQEKEQQLDALRQGGPDEELEQEEESEAELLAPRKLNAFDILNQDNGAEEKDSDSVHSSEPNDAEPSSSVTKENAPPAGSSKAKGKTKGRNKRKGKKNKNDTPDTGSRAQRTVVAKTGSRLDDIDDIDIALKSLSVKSGQSTGDTQARQLEDDYQEMCRILSINTKYLNALNEMKRLFGNVVLEGENEGAGAPNAGRRRGRGPQQLDLGGALAGRNSPVSRGQGLAGLALRRNVFMLGKEEWPKATGGGLGMEVEHKDDLGTVTYRFVHNSAYQDVQTQFESCVESMDPQRMFQLLQFNPYHISALLQVSEIAKQQGDHSVSGDLLERALFSFGRSVHSSFSTALSEGKARLNFRRPENREFWLASWRYINNLGQRGTWRTTYEWAKLLLILDPERDPYSIRLILDQVALRGGQAEHFLSLTKRSSPHWITTWNMSANVQTSSALAEYKLKHPEAARSSLRNAITNFPWLFTRLFQELNVGHIPKAIWGKVARTDRERFESEIYVTRAKDLWNTPEAISFLVEVAESLDDARGGPLRDDPITLNEARHVLLSDVPSLIALLPRNFTTMQTSAADPLPPPDNEPSYSAVSPIIHRSLSATPVPLRQAGAENPPRIFTETERQAIREYRELLDFFAHIVELIGNEGALADRPARDHTTEDILAAIERSGVPLELVEQRGARMLELQQMLEALHESDADSGDDVEAPGRMEVPHPFAPFMNTEDTPGPANNNIAAAPPPPTHTDSSPPISPPTTTATSATSPAGASSCSATSWPSTASMRGIGPPASTIAPSGRDEFAGQGASGESYGGGE</sequence>
<feature type="compositionally biased region" description="Basic and acidic residues" evidence="1">
    <location>
        <begin position="9"/>
        <end position="18"/>
    </location>
</feature>
<feature type="compositionally biased region" description="Basic and acidic residues" evidence="1">
    <location>
        <begin position="59"/>
        <end position="68"/>
    </location>
</feature>
<dbReference type="PANTHER" id="PTHR22684">
    <property type="entry name" value="NULP1-RELATED"/>
    <property type="match status" value="1"/>
</dbReference>
<feature type="region of interest" description="Disordered" evidence="1">
    <location>
        <begin position="703"/>
        <end position="819"/>
    </location>
</feature>
<gene>
    <name evidence="2" type="ORF">FRX48_05544</name>
</gene>
<organism evidence="2 3">
    <name type="scientific">Lasallia pustulata</name>
    <dbReference type="NCBI Taxonomy" id="136370"/>
    <lineage>
        <taxon>Eukaryota</taxon>
        <taxon>Fungi</taxon>
        <taxon>Dikarya</taxon>
        <taxon>Ascomycota</taxon>
        <taxon>Pezizomycotina</taxon>
        <taxon>Lecanoromycetes</taxon>
        <taxon>OSLEUM clade</taxon>
        <taxon>Umbilicariomycetidae</taxon>
        <taxon>Umbilicariales</taxon>
        <taxon>Umbilicariaceae</taxon>
        <taxon>Lasallia</taxon>
    </lineage>
</organism>
<proteinExistence type="predicted"/>
<dbReference type="AlphaFoldDB" id="A0A5M8PN45"/>
<evidence type="ECO:0000313" key="2">
    <source>
        <dbReference type="EMBL" id="KAA6410124.1"/>
    </source>
</evidence>
<evidence type="ECO:0000313" key="3">
    <source>
        <dbReference type="Proteomes" id="UP000324767"/>
    </source>
</evidence>
<dbReference type="PANTHER" id="PTHR22684:SF0">
    <property type="entry name" value="RIBOSOME QUALITY CONTROL COMPLEX SUBUNIT TCF25"/>
    <property type="match status" value="1"/>
</dbReference>